<dbReference type="RefSeq" id="WP_107939979.1">
    <property type="nucleotide sequence ID" value="NZ_QANS01000003.1"/>
</dbReference>
<dbReference type="SUPFAM" id="SSF51395">
    <property type="entry name" value="FMN-linked oxidoreductases"/>
    <property type="match status" value="1"/>
</dbReference>
<dbReference type="GO" id="GO:0016491">
    <property type="term" value="F:oxidoreductase activity"/>
    <property type="evidence" value="ECO:0007669"/>
    <property type="project" value="UniProtKB-KW"/>
</dbReference>
<dbReference type="PANTHER" id="PTHR43656:SF2">
    <property type="entry name" value="BINDING OXIDOREDUCTASE, PUTATIVE (AFU_ORTHOLOGUE AFUA_2G08260)-RELATED"/>
    <property type="match status" value="1"/>
</dbReference>
<sequence>MTSVLTQPFNLPCGATLPNRLCKAAMTEGLADEHLRPTERLNTLYRRWAEGGAGLLLTGNVLIDHRVLERPGNVAIDPATPDAEMMKRIKAWTQAGTSNNNHMWMQISHAGRQSPRYVTGTPMGPSAVQLDLLGNYAKPRALTEAEILDYIQRYAGVAATAREGGFTGVQIHSAHGYLLSSFLSPITNVRTDSWGGTLENRARMLIETVRATRKAVGADFPIGIKLNSDDFRKGGFNHEDCLQVVQWLNAEGVDLLEISGGTYEQPRLLGFDGKADSKAAEPQRESTKKREAYFLDYAVAIRKIAKMPMMVTGGFRTRAGMEAAISAGECDVIGLGRPLCTHADVPKQLLSGAINEAPAFEKNLRLGPGKLFSGTSPIFLFKIIHVLGLQGWYYQQIAHMADGGREPLQRGVFTAFVAYLWDEYTTAFRMHRARRAKKKT</sequence>
<keyword evidence="2" id="KW-0560">Oxidoreductase</keyword>
<dbReference type="OrthoDB" id="8523426at2"/>
<evidence type="ECO:0000256" key="1">
    <source>
        <dbReference type="ARBA" id="ARBA00022630"/>
    </source>
</evidence>
<dbReference type="GO" id="GO:0010181">
    <property type="term" value="F:FMN binding"/>
    <property type="evidence" value="ECO:0007669"/>
    <property type="project" value="InterPro"/>
</dbReference>
<protein>
    <submittedName>
        <fullName evidence="4">NADH:flavin oxidoreductase</fullName>
    </submittedName>
</protein>
<reference evidence="4 5" key="1">
    <citation type="submission" date="2018-04" db="EMBL/GenBank/DDBJ databases">
        <title>Novel species isolated from glacier.</title>
        <authorList>
            <person name="Liu Q."/>
            <person name="Xin Y.-H."/>
        </authorList>
    </citation>
    <scope>NUCLEOTIDE SEQUENCE [LARGE SCALE GENOMIC DNA]</scope>
    <source>
        <strain evidence="4 5">GT1R17</strain>
    </source>
</reference>
<evidence type="ECO:0000313" key="4">
    <source>
        <dbReference type="EMBL" id="PTU31436.1"/>
    </source>
</evidence>
<evidence type="ECO:0000256" key="2">
    <source>
        <dbReference type="ARBA" id="ARBA00023002"/>
    </source>
</evidence>
<evidence type="ECO:0000313" key="5">
    <source>
        <dbReference type="Proteomes" id="UP000244248"/>
    </source>
</evidence>
<evidence type="ECO:0000259" key="3">
    <source>
        <dbReference type="Pfam" id="PF00724"/>
    </source>
</evidence>
<accession>A0A2T5MFV1</accession>
<dbReference type="AlphaFoldDB" id="A0A2T5MFV1"/>
<comment type="caution">
    <text evidence="4">The sequence shown here is derived from an EMBL/GenBank/DDBJ whole genome shotgun (WGS) entry which is preliminary data.</text>
</comment>
<dbReference type="PANTHER" id="PTHR43656">
    <property type="entry name" value="BINDING OXIDOREDUCTASE, PUTATIVE (AFU_ORTHOLOGUE AFUA_2G08260)-RELATED"/>
    <property type="match status" value="1"/>
</dbReference>
<dbReference type="InterPro" id="IPR001155">
    <property type="entry name" value="OxRdtase_FMN_N"/>
</dbReference>
<keyword evidence="1" id="KW-0285">Flavoprotein</keyword>
<dbReference type="Pfam" id="PF00724">
    <property type="entry name" value="Oxidored_FMN"/>
    <property type="match status" value="1"/>
</dbReference>
<organism evidence="4 5">
    <name type="scientific">Stenotrophobium rhamnosiphilum</name>
    <dbReference type="NCBI Taxonomy" id="2029166"/>
    <lineage>
        <taxon>Bacteria</taxon>
        <taxon>Pseudomonadati</taxon>
        <taxon>Pseudomonadota</taxon>
        <taxon>Gammaproteobacteria</taxon>
        <taxon>Nevskiales</taxon>
        <taxon>Nevskiaceae</taxon>
        <taxon>Stenotrophobium</taxon>
    </lineage>
</organism>
<dbReference type="Proteomes" id="UP000244248">
    <property type="component" value="Unassembled WGS sequence"/>
</dbReference>
<dbReference type="CDD" id="cd04733">
    <property type="entry name" value="OYE_like_2_FMN"/>
    <property type="match status" value="1"/>
</dbReference>
<dbReference type="InterPro" id="IPR051799">
    <property type="entry name" value="NADH_flavin_oxidoreductase"/>
</dbReference>
<gene>
    <name evidence="4" type="ORF">CJD38_08835</name>
</gene>
<dbReference type="InterPro" id="IPR013785">
    <property type="entry name" value="Aldolase_TIM"/>
</dbReference>
<proteinExistence type="predicted"/>
<name>A0A2T5MFV1_9GAMM</name>
<feature type="domain" description="NADH:flavin oxidoreductase/NADH oxidase N-terminal" evidence="3">
    <location>
        <begin position="7"/>
        <end position="351"/>
    </location>
</feature>
<keyword evidence="5" id="KW-1185">Reference proteome</keyword>
<dbReference type="Gene3D" id="3.20.20.70">
    <property type="entry name" value="Aldolase class I"/>
    <property type="match status" value="1"/>
</dbReference>
<dbReference type="EMBL" id="QANS01000003">
    <property type="protein sequence ID" value="PTU31436.1"/>
    <property type="molecule type" value="Genomic_DNA"/>
</dbReference>